<dbReference type="Proteomes" id="UP000324927">
    <property type="component" value="Unassembled WGS sequence"/>
</dbReference>
<dbReference type="EMBL" id="VTTN01000033">
    <property type="protein sequence ID" value="KAA0586239.1"/>
    <property type="molecule type" value="Genomic_DNA"/>
</dbReference>
<evidence type="ECO:0000313" key="3">
    <source>
        <dbReference type="EMBL" id="KAA0586239.1"/>
    </source>
</evidence>
<keyword evidence="1 3" id="KW-0328">Glycosyltransferase</keyword>
<dbReference type="OrthoDB" id="9794601at2"/>
<organism evidence="3 4">
    <name type="scientific">Azospirillum lipoferum</name>
    <dbReference type="NCBI Taxonomy" id="193"/>
    <lineage>
        <taxon>Bacteria</taxon>
        <taxon>Pseudomonadati</taxon>
        <taxon>Pseudomonadota</taxon>
        <taxon>Alphaproteobacteria</taxon>
        <taxon>Rhodospirillales</taxon>
        <taxon>Azospirillaceae</taxon>
        <taxon>Azospirillum</taxon>
    </lineage>
</organism>
<dbReference type="GO" id="GO:0005975">
    <property type="term" value="P:carbohydrate metabolic process"/>
    <property type="evidence" value="ECO:0007669"/>
    <property type="project" value="InterPro"/>
</dbReference>
<dbReference type="GO" id="GO:0016020">
    <property type="term" value="C:membrane"/>
    <property type="evidence" value="ECO:0007669"/>
    <property type="project" value="InterPro"/>
</dbReference>
<keyword evidence="4" id="KW-1185">Reference proteome</keyword>
<dbReference type="GO" id="GO:0008107">
    <property type="term" value="F:galactoside 2-alpha-L-fucosyltransferase activity"/>
    <property type="evidence" value="ECO:0007669"/>
    <property type="project" value="InterPro"/>
</dbReference>
<dbReference type="PANTHER" id="PTHR11927">
    <property type="entry name" value="GALACTOSIDE 2-L-FUCOSYLTRANSFERASE"/>
    <property type="match status" value="1"/>
</dbReference>
<evidence type="ECO:0000313" key="4">
    <source>
        <dbReference type="Proteomes" id="UP000324927"/>
    </source>
</evidence>
<reference evidence="3 4" key="1">
    <citation type="submission" date="2019-08" db="EMBL/GenBank/DDBJ databases">
        <authorList>
            <person name="Grouzdev D."/>
            <person name="Tikhonova E."/>
            <person name="Kravchenko I."/>
        </authorList>
    </citation>
    <scope>NUCLEOTIDE SEQUENCE [LARGE SCALE GENOMIC DNA]</scope>
    <source>
        <strain evidence="3 4">59b</strain>
    </source>
</reference>
<dbReference type="Pfam" id="PF01531">
    <property type="entry name" value="Glyco_transf_11"/>
    <property type="match status" value="1"/>
</dbReference>
<protein>
    <submittedName>
        <fullName evidence="3">Alpha-1,2-fucosyltransferase</fullName>
    </submittedName>
</protein>
<gene>
    <name evidence="3" type="ORF">FZ942_34895</name>
</gene>
<dbReference type="InterPro" id="IPR002516">
    <property type="entry name" value="Glyco_trans_11"/>
</dbReference>
<dbReference type="AlphaFoldDB" id="A0A5A9FYU3"/>
<evidence type="ECO:0000256" key="2">
    <source>
        <dbReference type="ARBA" id="ARBA00022679"/>
    </source>
</evidence>
<sequence length="276" mass="31286">MQAMIIADLTGGLGNQMFIYAAARAAALRHNVPLKLNIAGFVRYKLHHYALSNLNIQEDFAMAEDLTDILATGRIYREGNPYGFDRNVLETPPPMYLRGYFQSFRYIEPIADVIRSDFSVRTPAEGQDATVLSMIAETNAVCLHVRRADYVSNPGTQQHHGVCPREYYEGSLSHLQSRVGPVTLFVFSDDIYWAQANLKLDAPTIFVGHNRADRNYEDLRLMSACRHFIIANSSFSWWAAWLGAAQDKVVYAPARWLNHGLDTRDLIPPGWTQVRY</sequence>
<name>A0A5A9FYU3_AZOLI</name>
<proteinExistence type="predicted"/>
<dbReference type="CDD" id="cd11301">
    <property type="entry name" value="Fut1_Fut2_like"/>
    <property type="match status" value="1"/>
</dbReference>
<dbReference type="PANTHER" id="PTHR11927:SF9">
    <property type="entry name" value="L-FUCOSYLTRANSFERASE"/>
    <property type="match status" value="1"/>
</dbReference>
<comment type="caution">
    <text evidence="3">The sequence shown here is derived from an EMBL/GenBank/DDBJ whole genome shotgun (WGS) entry which is preliminary data.</text>
</comment>
<evidence type="ECO:0000256" key="1">
    <source>
        <dbReference type="ARBA" id="ARBA00022676"/>
    </source>
</evidence>
<accession>A0A5A9FYU3</accession>
<keyword evidence="2 3" id="KW-0808">Transferase</keyword>